<accession>A0A7J8PAA6</accession>
<comment type="caution">
    <text evidence="1">The sequence shown here is derived from an EMBL/GenBank/DDBJ whole genome shotgun (WGS) entry which is preliminary data.</text>
</comment>
<evidence type="ECO:0000313" key="1">
    <source>
        <dbReference type="EMBL" id="MBA0586103.1"/>
    </source>
</evidence>
<proteinExistence type="predicted"/>
<name>A0A7J8PAA6_GOSRA</name>
<dbReference type="EMBL" id="JABEZZ010000005">
    <property type="protein sequence ID" value="MBA0586103.1"/>
    <property type="molecule type" value="Genomic_DNA"/>
</dbReference>
<reference evidence="1 2" key="1">
    <citation type="journal article" date="2019" name="Genome Biol. Evol.">
        <title>Insights into the evolution of the New World diploid cottons (Gossypium, subgenus Houzingenia) based on genome sequencing.</title>
        <authorList>
            <person name="Grover C.E."/>
            <person name="Arick M.A. 2nd"/>
            <person name="Thrash A."/>
            <person name="Conover J.L."/>
            <person name="Sanders W.S."/>
            <person name="Peterson D.G."/>
            <person name="Frelichowski J.E."/>
            <person name="Scheffler J.A."/>
            <person name="Scheffler B.E."/>
            <person name="Wendel J.F."/>
        </authorList>
    </citation>
    <scope>NUCLEOTIDE SEQUENCE [LARGE SCALE GENOMIC DNA]</scope>
    <source>
        <strain evidence="1">8</strain>
        <tissue evidence="1">Leaf</tissue>
    </source>
</reference>
<protein>
    <submittedName>
        <fullName evidence="1">Uncharacterized protein</fullName>
    </submittedName>
</protein>
<sequence>MTLKLSVYQDLTRGRIRVTAEPGSWTAKNC</sequence>
<dbReference type="AlphaFoldDB" id="A0A7J8PAA6"/>
<evidence type="ECO:0000313" key="2">
    <source>
        <dbReference type="Proteomes" id="UP000593578"/>
    </source>
</evidence>
<gene>
    <name evidence="1" type="ORF">Gorai_016856</name>
</gene>
<organism evidence="1 2">
    <name type="scientific">Gossypium raimondii</name>
    <name type="common">Peruvian cotton</name>
    <name type="synonym">Gossypium klotzschianum subsp. raimondii</name>
    <dbReference type="NCBI Taxonomy" id="29730"/>
    <lineage>
        <taxon>Eukaryota</taxon>
        <taxon>Viridiplantae</taxon>
        <taxon>Streptophyta</taxon>
        <taxon>Embryophyta</taxon>
        <taxon>Tracheophyta</taxon>
        <taxon>Spermatophyta</taxon>
        <taxon>Magnoliopsida</taxon>
        <taxon>eudicotyledons</taxon>
        <taxon>Gunneridae</taxon>
        <taxon>Pentapetalae</taxon>
        <taxon>rosids</taxon>
        <taxon>malvids</taxon>
        <taxon>Malvales</taxon>
        <taxon>Malvaceae</taxon>
        <taxon>Malvoideae</taxon>
        <taxon>Gossypium</taxon>
    </lineage>
</organism>
<dbReference type="Proteomes" id="UP000593578">
    <property type="component" value="Unassembled WGS sequence"/>
</dbReference>